<dbReference type="OrthoDB" id="6426227at2759"/>
<gene>
    <name evidence="1" type="ORF">Pyn_22601</name>
</gene>
<organism evidence="1 2">
    <name type="scientific">Prunus yedoensis var. nudiflora</name>
    <dbReference type="NCBI Taxonomy" id="2094558"/>
    <lineage>
        <taxon>Eukaryota</taxon>
        <taxon>Viridiplantae</taxon>
        <taxon>Streptophyta</taxon>
        <taxon>Embryophyta</taxon>
        <taxon>Tracheophyta</taxon>
        <taxon>Spermatophyta</taxon>
        <taxon>Magnoliopsida</taxon>
        <taxon>eudicotyledons</taxon>
        <taxon>Gunneridae</taxon>
        <taxon>Pentapetalae</taxon>
        <taxon>rosids</taxon>
        <taxon>fabids</taxon>
        <taxon>Rosales</taxon>
        <taxon>Rosaceae</taxon>
        <taxon>Amygdaloideae</taxon>
        <taxon>Amygdaleae</taxon>
        <taxon>Prunus</taxon>
    </lineage>
</organism>
<dbReference type="Gene3D" id="2.30.30.490">
    <property type="match status" value="1"/>
</dbReference>
<accession>A0A314ZLT8</accession>
<dbReference type="AlphaFoldDB" id="A0A314ZLT8"/>
<proteinExistence type="predicted"/>
<dbReference type="InterPro" id="IPR043151">
    <property type="entry name" value="BAH_sf"/>
</dbReference>
<sequence>MRVNQFTPLKLLQSCYISLTPRQGFLENDLMAKTRQERKDVDSYTIRGTNKVVRVGDCVLMRSLVTGKPPCVARIEKIEA</sequence>
<keyword evidence="2" id="KW-1185">Reference proteome</keyword>
<reference evidence="1 2" key="1">
    <citation type="submission" date="2018-02" db="EMBL/GenBank/DDBJ databases">
        <title>Draft genome of wild Prunus yedoensis var. nudiflora.</title>
        <authorList>
            <person name="Baek S."/>
            <person name="Kim J.-H."/>
            <person name="Choi K."/>
            <person name="Kim G.-B."/>
            <person name="Cho A."/>
            <person name="Jang H."/>
            <person name="Shin C.-H."/>
            <person name="Yu H.-J."/>
            <person name="Mun J.-H."/>
        </authorList>
    </citation>
    <scope>NUCLEOTIDE SEQUENCE [LARGE SCALE GENOMIC DNA]</scope>
    <source>
        <strain evidence="2">cv. Jeju island</strain>
        <tissue evidence="1">Leaf</tissue>
    </source>
</reference>
<protein>
    <submittedName>
        <fullName evidence="1">Chromatin remodeling protein EBS</fullName>
    </submittedName>
</protein>
<dbReference type="STRING" id="2094558.A0A314ZLT8"/>
<dbReference type="PANTHER" id="PTHR46364">
    <property type="entry name" value="OS08G0421900 PROTEIN"/>
    <property type="match status" value="1"/>
</dbReference>
<evidence type="ECO:0000313" key="2">
    <source>
        <dbReference type="Proteomes" id="UP000250321"/>
    </source>
</evidence>
<comment type="caution">
    <text evidence="1">The sequence shown here is derived from an EMBL/GenBank/DDBJ whole genome shotgun (WGS) entry which is preliminary data.</text>
</comment>
<evidence type="ECO:0000313" key="1">
    <source>
        <dbReference type="EMBL" id="PQQ19670.1"/>
    </source>
</evidence>
<dbReference type="Proteomes" id="UP000250321">
    <property type="component" value="Unassembled WGS sequence"/>
</dbReference>
<dbReference type="EMBL" id="PJQY01000060">
    <property type="protein sequence ID" value="PQQ19670.1"/>
    <property type="molecule type" value="Genomic_DNA"/>
</dbReference>
<name>A0A314ZLT8_PRUYE</name>